<dbReference type="Pfam" id="PF13520">
    <property type="entry name" value="AA_permease_2"/>
    <property type="match status" value="1"/>
</dbReference>
<dbReference type="EMBL" id="CAJVPQ010000128">
    <property type="protein sequence ID" value="CAG8448760.1"/>
    <property type="molecule type" value="Genomic_DNA"/>
</dbReference>
<reference evidence="7" key="1">
    <citation type="submission" date="2021-06" db="EMBL/GenBank/DDBJ databases">
        <authorList>
            <person name="Kallberg Y."/>
            <person name="Tangrot J."/>
            <person name="Rosling A."/>
        </authorList>
    </citation>
    <scope>NUCLEOTIDE SEQUENCE</scope>
    <source>
        <strain evidence="7">UK204</strain>
    </source>
</reference>
<evidence type="ECO:0000256" key="5">
    <source>
        <dbReference type="ARBA" id="ARBA00023136"/>
    </source>
</evidence>
<dbReference type="InterPro" id="IPR002293">
    <property type="entry name" value="AA/rel_permease1"/>
</dbReference>
<dbReference type="Gene3D" id="1.20.1740.10">
    <property type="entry name" value="Amino acid/polyamine transporter I"/>
    <property type="match status" value="1"/>
</dbReference>
<proteinExistence type="predicted"/>
<feature type="transmembrane region" description="Helical" evidence="6">
    <location>
        <begin position="221"/>
        <end position="239"/>
    </location>
</feature>
<accession>A0A9N8VFA1</accession>
<feature type="transmembrane region" description="Helical" evidence="6">
    <location>
        <begin position="394"/>
        <end position="416"/>
    </location>
</feature>
<comment type="caution">
    <text evidence="7">The sequence shown here is derived from an EMBL/GenBank/DDBJ whole genome shotgun (WGS) entry which is preliminary data.</text>
</comment>
<name>A0A9N8VFA1_9GLOM</name>
<dbReference type="PIRSF" id="PIRSF006060">
    <property type="entry name" value="AA_transporter"/>
    <property type="match status" value="1"/>
</dbReference>
<feature type="transmembrane region" description="Helical" evidence="6">
    <location>
        <begin position="113"/>
        <end position="131"/>
    </location>
</feature>
<dbReference type="OrthoDB" id="5982228at2759"/>
<feature type="transmembrane region" description="Helical" evidence="6">
    <location>
        <begin position="259"/>
        <end position="277"/>
    </location>
</feature>
<feature type="transmembrane region" description="Helical" evidence="6">
    <location>
        <begin position="422"/>
        <end position="442"/>
    </location>
</feature>
<dbReference type="PANTHER" id="PTHR43243:SF4">
    <property type="entry name" value="CATIONIC AMINO ACID TRANSPORTER 4"/>
    <property type="match status" value="1"/>
</dbReference>
<keyword evidence="5 6" id="KW-0472">Membrane</keyword>
<evidence type="ECO:0000313" key="7">
    <source>
        <dbReference type="EMBL" id="CAG8448760.1"/>
    </source>
</evidence>
<sequence>MSGYDFFTSGAPKQPQESTWNFQFRKLFTIKTLKDFEVEKETSGFKRTLSAFDLIMIGLGGIIGTGILVITGQAAATKAGPAVVISFIISGIAASFAALSYSELSSMIPISGSAYTFVYATLGELAAWIVGWDLILEYAVGASTIAVGWSGYLVHFFENTFNVHFSPSWTSAPLLFDHQTGYLERIPGAYINLPALLLIMSITIILTLGIKESATVNNIIVGIKTFVIVLFVIVASTKINPKNYDPFIPPNEGSFEKFGVTGILSASSVVFFAYIGFDSISTTAQEAKNPQRNLPIGIISSLIICTILYVAVCVTLTGVVPYTELDSPAPVAVAINAMGMKWLGTIVDFGALVGLISGVLVLLVGQPRIFYSMAKDGLLFPAIAKLHPKFKTPYISTIITGAICSTIASLLPIGMLAELTSVGTLLAFFLVNVGVMLLRITAPNAPRKFKVPGGPYVIPIIGALLDLLLLYTATPASLERLFIWMAIGLIVYFFYGRFHSVANNSNHYMKNKELNEGG</sequence>
<feature type="transmembrane region" description="Helical" evidence="6">
    <location>
        <begin position="480"/>
        <end position="498"/>
    </location>
</feature>
<dbReference type="Proteomes" id="UP000789570">
    <property type="component" value="Unassembled WGS sequence"/>
</dbReference>
<feature type="transmembrane region" description="Helical" evidence="6">
    <location>
        <begin position="82"/>
        <end position="101"/>
    </location>
</feature>
<evidence type="ECO:0000256" key="3">
    <source>
        <dbReference type="ARBA" id="ARBA00022692"/>
    </source>
</evidence>
<feature type="transmembrane region" description="Helical" evidence="6">
    <location>
        <begin position="298"/>
        <end position="322"/>
    </location>
</feature>
<dbReference type="PANTHER" id="PTHR43243">
    <property type="entry name" value="INNER MEMBRANE TRANSPORTER YGJI-RELATED"/>
    <property type="match status" value="1"/>
</dbReference>
<dbReference type="AlphaFoldDB" id="A0A9N8VFA1"/>
<feature type="transmembrane region" description="Helical" evidence="6">
    <location>
        <begin position="138"/>
        <end position="157"/>
    </location>
</feature>
<evidence type="ECO:0000256" key="2">
    <source>
        <dbReference type="ARBA" id="ARBA00022448"/>
    </source>
</evidence>
<feature type="transmembrane region" description="Helical" evidence="6">
    <location>
        <begin position="189"/>
        <end position="209"/>
    </location>
</feature>
<keyword evidence="4 6" id="KW-1133">Transmembrane helix</keyword>
<comment type="subcellular location">
    <subcellularLocation>
        <location evidence="1">Membrane</location>
        <topology evidence="1">Multi-pass membrane protein</topology>
    </subcellularLocation>
</comment>
<feature type="transmembrane region" description="Helical" evidence="6">
    <location>
        <begin position="454"/>
        <end position="474"/>
    </location>
</feature>
<feature type="transmembrane region" description="Helical" evidence="6">
    <location>
        <begin position="49"/>
        <end position="70"/>
    </location>
</feature>
<keyword evidence="2" id="KW-0813">Transport</keyword>
<evidence type="ECO:0000313" key="8">
    <source>
        <dbReference type="Proteomes" id="UP000789570"/>
    </source>
</evidence>
<dbReference type="GO" id="GO:0016020">
    <property type="term" value="C:membrane"/>
    <property type="evidence" value="ECO:0007669"/>
    <property type="project" value="UniProtKB-SubCell"/>
</dbReference>
<evidence type="ECO:0000256" key="4">
    <source>
        <dbReference type="ARBA" id="ARBA00022989"/>
    </source>
</evidence>
<organism evidence="7 8">
    <name type="scientific">Funneliformis caledonium</name>
    <dbReference type="NCBI Taxonomy" id="1117310"/>
    <lineage>
        <taxon>Eukaryota</taxon>
        <taxon>Fungi</taxon>
        <taxon>Fungi incertae sedis</taxon>
        <taxon>Mucoromycota</taxon>
        <taxon>Glomeromycotina</taxon>
        <taxon>Glomeromycetes</taxon>
        <taxon>Glomerales</taxon>
        <taxon>Glomeraceae</taxon>
        <taxon>Funneliformis</taxon>
    </lineage>
</organism>
<dbReference type="GO" id="GO:0015171">
    <property type="term" value="F:amino acid transmembrane transporter activity"/>
    <property type="evidence" value="ECO:0007669"/>
    <property type="project" value="TreeGrafter"/>
</dbReference>
<feature type="transmembrane region" description="Helical" evidence="6">
    <location>
        <begin position="342"/>
        <end position="365"/>
    </location>
</feature>
<protein>
    <submittedName>
        <fullName evidence="7">5124_t:CDS:1</fullName>
    </submittedName>
</protein>
<keyword evidence="3 6" id="KW-0812">Transmembrane</keyword>
<evidence type="ECO:0000256" key="1">
    <source>
        <dbReference type="ARBA" id="ARBA00004141"/>
    </source>
</evidence>
<evidence type="ECO:0000256" key="6">
    <source>
        <dbReference type="SAM" id="Phobius"/>
    </source>
</evidence>
<gene>
    <name evidence="7" type="ORF">FCALED_LOCUS1089</name>
</gene>
<keyword evidence="8" id="KW-1185">Reference proteome</keyword>